<evidence type="ECO:0000256" key="1">
    <source>
        <dbReference type="SAM" id="MobiDB-lite"/>
    </source>
</evidence>
<reference evidence="2" key="2">
    <citation type="submission" date="2018-08" db="UniProtKB">
        <authorList>
            <consortium name="EnsemblPlants"/>
        </authorList>
    </citation>
    <scope>IDENTIFICATION</scope>
    <source>
        <strain evidence="2">Yugu1</strain>
    </source>
</reference>
<evidence type="ECO:0000313" key="2">
    <source>
        <dbReference type="EnsemblPlants" id="KQL07838"/>
    </source>
</evidence>
<feature type="compositionally biased region" description="Gly residues" evidence="1">
    <location>
        <begin position="277"/>
        <end position="287"/>
    </location>
</feature>
<sequence length="336" mass="34811">MYSSIVRRTPIIGSSFNKQALPNRVQNPKQKQSTEIQKTRSSRSVSDRHRPTGAHPSLTVTDDAAASSRRTPRAHLLATTAAVASSHLQRGPAVTISRVQSFPAHASRPNLIYRPQGPLLSVLAVGLRLLLALLGHRRHRRREGLLSPGSGSSPGLEPPHSGNAWLMLVVVLQRHLPGSAAGCSAAAVAAEHGRHAVPPPAAPAPAASVALPVGQDLANARHLGRPRLHLTAVAPAARAAAAAAAGALVCQDPALRRPAAGEGRADLGREAEERGAGRGGRGAGDARGVGPRLGRDGVGHDGGRELGVGAALGGVVPFVYRVQLHERRLVADGDGY</sequence>
<dbReference type="AlphaFoldDB" id="K3XJR8"/>
<evidence type="ECO:0000313" key="3">
    <source>
        <dbReference type="Proteomes" id="UP000004995"/>
    </source>
</evidence>
<dbReference type="Gramene" id="KQL07838">
    <property type="protein sequence ID" value="KQL07838"/>
    <property type="gene ID" value="SETIT_002141mg"/>
</dbReference>
<protein>
    <submittedName>
        <fullName evidence="2">Uncharacterized protein</fullName>
    </submittedName>
</protein>
<feature type="compositionally biased region" description="Basic and acidic residues" evidence="1">
    <location>
        <begin position="263"/>
        <end position="276"/>
    </location>
</feature>
<reference evidence="3" key="1">
    <citation type="journal article" date="2012" name="Nat. Biotechnol.">
        <title>Reference genome sequence of the model plant Setaria.</title>
        <authorList>
            <person name="Bennetzen J.L."/>
            <person name="Schmutz J."/>
            <person name="Wang H."/>
            <person name="Percifield R."/>
            <person name="Hawkins J."/>
            <person name="Pontaroli A.C."/>
            <person name="Estep M."/>
            <person name="Feng L."/>
            <person name="Vaughn J.N."/>
            <person name="Grimwood J."/>
            <person name="Jenkins J."/>
            <person name="Barry K."/>
            <person name="Lindquist E."/>
            <person name="Hellsten U."/>
            <person name="Deshpande S."/>
            <person name="Wang X."/>
            <person name="Wu X."/>
            <person name="Mitros T."/>
            <person name="Triplett J."/>
            <person name="Yang X."/>
            <person name="Ye C.Y."/>
            <person name="Mauro-Herrera M."/>
            <person name="Wang L."/>
            <person name="Li P."/>
            <person name="Sharma M."/>
            <person name="Sharma R."/>
            <person name="Ronald P.C."/>
            <person name="Panaud O."/>
            <person name="Kellogg E.A."/>
            <person name="Brutnell T.P."/>
            <person name="Doust A.N."/>
            <person name="Tuskan G.A."/>
            <person name="Rokhsar D."/>
            <person name="Devos K.M."/>
        </authorList>
    </citation>
    <scope>NUCLEOTIDE SEQUENCE [LARGE SCALE GENOMIC DNA]</scope>
    <source>
        <strain evidence="3">cv. Yugu1</strain>
    </source>
</reference>
<organism evidence="2 3">
    <name type="scientific">Setaria italica</name>
    <name type="common">Foxtail millet</name>
    <name type="synonym">Panicum italicum</name>
    <dbReference type="NCBI Taxonomy" id="4555"/>
    <lineage>
        <taxon>Eukaryota</taxon>
        <taxon>Viridiplantae</taxon>
        <taxon>Streptophyta</taxon>
        <taxon>Embryophyta</taxon>
        <taxon>Tracheophyta</taxon>
        <taxon>Spermatophyta</taxon>
        <taxon>Magnoliopsida</taxon>
        <taxon>Liliopsida</taxon>
        <taxon>Poales</taxon>
        <taxon>Poaceae</taxon>
        <taxon>PACMAD clade</taxon>
        <taxon>Panicoideae</taxon>
        <taxon>Panicodae</taxon>
        <taxon>Paniceae</taxon>
        <taxon>Cenchrinae</taxon>
        <taxon>Setaria</taxon>
    </lineage>
</organism>
<name>K3XJR8_SETIT</name>
<accession>K3XJR8</accession>
<feature type="compositionally biased region" description="Polar residues" evidence="1">
    <location>
        <begin position="21"/>
        <end position="36"/>
    </location>
</feature>
<feature type="region of interest" description="Disordered" evidence="1">
    <location>
        <begin position="260"/>
        <end position="301"/>
    </location>
</feature>
<dbReference type="InParanoid" id="K3XJR8"/>
<proteinExistence type="predicted"/>
<dbReference type="EnsemblPlants" id="KQL07838">
    <property type="protein sequence ID" value="KQL07838"/>
    <property type="gene ID" value="SETIT_002141mg"/>
</dbReference>
<dbReference type="Proteomes" id="UP000004995">
    <property type="component" value="Unassembled WGS sequence"/>
</dbReference>
<feature type="region of interest" description="Disordered" evidence="1">
    <location>
        <begin position="21"/>
        <end position="72"/>
    </location>
</feature>
<dbReference type="HOGENOM" id="CLU_827428_0_0_1"/>
<dbReference type="EMBL" id="AGNK02003379">
    <property type="status" value="NOT_ANNOTATED_CDS"/>
    <property type="molecule type" value="Genomic_DNA"/>
</dbReference>
<keyword evidence="3" id="KW-1185">Reference proteome</keyword>